<reference evidence="1 2" key="1">
    <citation type="submission" date="2023-09" db="EMBL/GenBank/DDBJ databases">
        <authorList>
            <person name="Wang M."/>
        </authorList>
    </citation>
    <scope>NUCLEOTIDE SEQUENCE [LARGE SCALE GENOMIC DNA]</scope>
    <source>
        <strain evidence="1">GT-2023</strain>
        <tissue evidence="1">Liver</tissue>
    </source>
</reference>
<sequence length="77" mass="8408">MPLSTPLGLEVAKENNVEASLARTTMAPVSPLQLGTNSDRPYASAYHIPRINSSRPLFVSASQRPIETVRKESDVED</sequence>
<protein>
    <submittedName>
        <fullName evidence="1">Uncharacterized protein</fullName>
    </submittedName>
</protein>
<evidence type="ECO:0000313" key="2">
    <source>
        <dbReference type="Proteomes" id="UP001558613"/>
    </source>
</evidence>
<proteinExistence type="predicted"/>
<keyword evidence="2" id="KW-1185">Reference proteome</keyword>
<accession>A0ABR3N1I1</accession>
<organism evidence="1 2">
    <name type="scientific">Cirrhinus molitorella</name>
    <name type="common">mud carp</name>
    <dbReference type="NCBI Taxonomy" id="172907"/>
    <lineage>
        <taxon>Eukaryota</taxon>
        <taxon>Metazoa</taxon>
        <taxon>Chordata</taxon>
        <taxon>Craniata</taxon>
        <taxon>Vertebrata</taxon>
        <taxon>Euteleostomi</taxon>
        <taxon>Actinopterygii</taxon>
        <taxon>Neopterygii</taxon>
        <taxon>Teleostei</taxon>
        <taxon>Ostariophysi</taxon>
        <taxon>Cypriniformes</taxon>
        <taxon>Cyprinidae</taxon>
        <taxon>Labeoninae</taxon>
        <taxon>Labeonini</taxon>
        <taxon>Cirrhinus</taxon>
    </lineage>
</organism>
<evidence type="ECO:0000313" key="1">
    <source>
        <dbReference type="EMBL" id="KAL1270746.1"/>
    </source>
</evidence>
<dbReference type="EMBL" id="JAYMGO010000007">
    <property type="protein sequence ID" value="KAL1270746.1"/>
    <property type="molecule type" value="Genomic_DNA"/>
</dbReference>
<dbReference type="Proteomes" id="UP001558613">
    <property type="component" value="Unassembled WGS sequence"/>
</dbReference>
<comment type="caution">
    <text evidence="1">The sequence shown here is derived from an EMBL/GenBank/DDBJ whole genome shotgun (WGS) entry which is preliminary data.</text>
</comment>
<gene>
    <name evidence="1" type="ORF">QQF64_029762</name>
</gene>
<name>A0ABR3N1I1_9TELE</name>